<gene>
    <name evidence="3" type="ORF">ENJ61_09130</name>
</gene>
<organism evidence="3">
    <name type="scientific">Aquifex aeolicus</name>
    <dbReference type="NCBI Taxonomy" id="63363"/>
    <lineage>
        <taxon>Bacteria</taxon>
        <taxon>Pseudomonadati</taxon>
        <taxon>Aquificota</taxon>
        <taxon>Aquificia</taxon>
        <taxon>Aquificales</taxon>
        <taxon>Aquificaceae</taxon>
        <taxon>Aquifex</taxon>
    </lineage>
</organism>
<dbReference type="InterPro" id="IPR001763">
    <property type="entry name" value="Rhodanese-like_dom"/>
</dbReference>
<sequence>MVFLLVLFLSFHLSLAVPKLVSPRWLAEHLDQKDLVVLEFSDSQSYLMEGHVPGAILTEKEDWRVMDETTGALVRKSVEEYERMFRAWGINNDSQVVLYYKGNKMNEILGAVYAYWIFHLLGHEKVGILDGGWQAWLKGRYPVSYEEPQVTRGSFRASYDPRREIDARYLLRSIGKKPIIDGRPVGHYFGISKFPSAKKYGHVPCSVPLPWEWWVRRDEETGKLYIDFPQYLSEFLKNQGISEEEEVLLFCFGGTGAAFLYMVMDIHGYRGMRVYDASKREWEALDLPLNRYLWETFRDCRIP</sequence>
<dbReference type="Gene3D" id="3.40.250.10">
    <property type="entry name" value="Rhodanese-like domain"/>
    <property type="match status" value="2"/>
</dbReference>
<reference evidence="3" key="1">
    <citation type="journal article" date="2020" name="mSystems">
        <title>Genome- and Community-Level Interaction Insights into Carbon Utilization and Element Cycling Functions of Hydrothermarchaeota in Hydrothermal Sediment.</title>
        <authorList>
            <person name="Zhou Z."/>
            <person name="Liu Y."/>
            <person name="Xu W."/>
            <person name="Pan J."/>
            <person name="Luo Z.H."/>
            <person name="Li M."/>
        </authorList>
    </citation>
    <scope>NUCLEOTIDE SEQUENCE [LARGE SCALE GENOMIC DNA]</scope>
    <source>
        <strain evidence="3">HyVt-501</strain>
    </source>
</reference>
<evidence type="ECO:0000259" key="2">
    <source>
        <dbReference type="PROSITE" id="PS50206"/>
    </source>
</evidence>
<feature type="domain" description="Rhodanese" evidence="2">
    <location>
        <begin position="173"/>
        <end position="291"/>
    </location>
</feature>
<dbReference type="SUPFAM" id="SSF52821">
    <property type="entry name" value="Rhodanese/Cell cycle control phosphatase"/>
    <property type="match status" value="2"/>
</dbReference>
<evidence type="ECO:0000313" key="3">
    <source>
        <dbReference type="EMBL" id="HHJ65049.1"/>
    </source>
</evidence>
<dbReference type="AlphaFoldDB" id="A0A7C5L4D0"/>
<protein>
    <submittedName>
        <fullName evidence="3">Sulfurtransferase</fullName>
    </submittedName>
</protein>
<keyword evidence="1" id="KW-0677">Repeat</keyword>
<dbReference type="PANTHER" id="PTHR43855:SF1">
    <property type="entry name" value="THIOSULFATE SULFURTRANSFERASE"/>
    <property type="match status" value="1"/>
</dbReference>
<evidence type="ECO:0000256" key="1">
    <source>
        <dbReference type="ARBA" id="ARBA00022737"/>
    </source>
</evidence>
<dbReference type="Pfam" id="PF00581">
    <property type="entry name" value="Rhodanese"/>
    <property type="match status" value="2"/>
</dbReference>
<dbReference type="InterPro" id="IPR036873">
    <property type="entry name" value="Rhodanese-like_dom_sf"/>
</dbReference>
<dbReference type="PANTHER" id="PTHR43855">
    <property type="entry name" value="THIOSULFATE SULFURTRANSFERASE"/>
    <property type="match status" value="1"/>
</dbReference>
<dbReference type="InterPro" id="IPR051126">
    <property type="entry name" value="Thiosulfate_sulfurtransferase"/>
</dbReference>
<dbReference type="SMART" id="SM00450">
    <property type="entry name" value="RHOD"/>
    <property type="match status" value="2"/>
</dbReference>
<proteinExistence type="predicted"/>
<dbReference type="Proteomes" id="UP000885792">
    <property type="component" value="Unassembled WGS sequence"/>
</dbReference>
<comment type="caution">
    <text evidence="3">The sequence shown here is derived from an EMBL/GenBank/DDBJ whole genome shotgun (WGS) entry which is preliminary data.</text>
</comment>
<dbReference type="EMBL" id="DRNB01000344">
    <property type="protein sequence ID" value="HHJ65049.1"/>
    <property type="molecule type" value="Genomic_DNA"/>
</dbReference>
<name>A0A7C5L4D0_AQUAO</name>
<feature type="domain" description="Rhodanese" evidence="2">
    <location>
        <begin position="31"/>
        <end position="145"/>
    </location>
</feature>
<dbReference type="PROSITE" id="PS50206">
    <property type="entry name" value="RHODANESE_3"/>
    <property type="match status" value="2"/>
</dbReference>
<accession>A0A7C5L4D0</accession>
<dbReference type="CDD" id="cd01448">
    <property type="entry name" value="TST_Repeat_1"/>
    <property type="match status" value="1"/>
</dbReference>